<gene>
    <name evidence="1" type="ORF">SNAT2548_LOCUS6152</name>
</gene>
<reference evidence="1" key="1">
    <citation type="submission" date="2021-02" db="EMBL/GenBank/DDBJ databases">
        <authorList>
            <person name="Dougan E. K."/>
            <person name="Rhodes N."/>
            <person name="Thang M."/>
            <person name="Chan C."/>
        </authorList>
    </citation>
    <scope>NUCLEOTIDE SEQUENCE</scope>
</reference>
<organism evidence="1 2">
    <name type="scientific">Symbiodinium natans</name>
    <dbReference type="NCBI Taxonomy" id="878477"/>
    <lineage>
        <taxon>Eukaryota</taxon>
        <taxon>Sar</taxon>
        <taxon>Alveolata</taxon>
        <taxon>Dinophyceae</taxon>
        <taxon>Suessiales</taxon>
        <taxon>Symbiodiniaceae</taxon>
        <taxon>Symbiodinium</taxon>
    </lineage>
</organism>
<proteinExistence type="predicted"/>
<evidence type="ECO:0000313" key="2">
    <source>
        <dbReference type="Proteomes" id="UP000604046"/>
    </source>
</evidence>
<keyword evidence="2" id="KW-1185">Reference proteome</keyword>
<dbReference type="AlphaFoldDB" id="A0A812JBW6"/>
<evidence type="ECO:0000313" key="1">
    <source>
        <dbReference type="EMBL" id="CAE7202543.1"/>
    </source>
</evidence>
<sequence length="83" mass="8688">MGSCAVDGACVSSPNYPGQYPDGEGCIIQVAPLDPERPLAIDVVDFSTEWSWDLLTVNGVDYSGTNGPEGVLPTGNITWNADA</sequence>
<dbReference type="SUPFAM" id="SSF49854">
    <property type="entry name" value="Spermadhesin, CUB domain"/>
    <property type="match status" value="1"/>
</dbReference>
<evidence type="ECO:0008006" key="3">
    <source>
        <dbReference type="Google" id="ProtNLM"/>
    </source>
</evidence>
<protein>
    <recommendedName>
        <fullName evidence="3">CUB domain-containing protein</fullName>
    </recommendedName>
</protein>
<comment type="caution">
    <text evidence="1">The sequence shown here is derived from an EMBL/GenBank/DDBJ whole genome shotgun (WGS) entry which is preliminary data.</text>
</comment>
<accession>A0A812JBW6</accession>
<dbReference type="OrthoDB" id="419865at2759"/>
<dbReference type="EMBL" id="CAJNDS010000402">
    <property type="protein sequence ID" value="CAE7202543.1"/>
    <property type="molecule type" value="Genomic_DNA"/>
</dbReference>
<dbReference type="InterPro" id="IPR035914">
    <property type="entry name" value="Sperma_CUB_dom_sf"/>
</dbReference>
<name>A0A812JBW6_9DINO</name>
<dbReference type="Proteomes" id="UP000604046">
    <property type="component" value="Unassembled WGS sequence"/>
</dbReference>